<dbReference type="AlphaFoldDB" id="A0A9P5PRL4"/>
<evidence type="ECO:0000313" key="3">
    <source>
        <dbReference type="EMBL" id="KAF9066710.1"/>
    </source>
</evidence>
<evidence type="ECO:0000256" key="1">
    <source>
        <dbReference type="SAM" id="MobiDB-lite"/>
    </source>
</evidence>
<feature type="signal peptide" evidence="2">
    <location>
        <begin position="1"/>
        <end position="17"/>
    </location>
</feature>
<gene>
    <name evidence="3" type="ORF">BDP27DRAFT_1542169</name>
</gene>
<feature type="compositionally biased region" description="Low complexity" evidence="1">
    <location>
        <begin position="79"/>
        <end position="91"/>
    </location>
</feature>
<evidence type="ECO:0000256" key="2">
    <source>
        <dbReference type="SAM" id="SignalP"/>
    </source>
</evidence>
<reference evidence="3" key="1">
    <citation type="submission" date="2020-11" db="EMBL/GenBank/DDBJ databases">
        <authorList>
            <consortium name="DOE Joint Genome Institute"/>
            <person name="Ahrendt S."/>
            <person name="Riley R."/>
            <person name="Andreopoulos W."/>
            <person name="Labutti K."/>
            <person name="Pangilinan J."/>
            <person name="Ruiz-Duenas F.J."/>
            <person name="Barrasa J.M."/>
            <person name="Sanchez-Garcia M."/>
            <person name="Camarero S."/>
            <person name="Miyauchi S."/>
            <person name="Serrano A."/>
            <person name="Linde D."/>
            <person name="Babiker R."/>
            <person name="Drula E."/>
            <person name="Ayuso-Fernandez I."/>
            <person name="Pacheco R."/>
            <person name="Padilla G."/>
            <person name="Ferreira P."/>
            <person name="Barriuso J."/>
            <person name="Kellner H."/>
            <person name="Castanera R."/>
            <person name="Alfaro M."/>
            <person name="Ramirez L."/>
            <person name="Pisabarro A.G."/>
            <person name="Kuo A."/>
            <person name="Tritt A."/>
            <person name="Lipzen A."/>
            <person name="He G."/>
            <person name="Yan M."/>
            <person name="Ng V."/>
            <person name="Cullen D."/>
            <person name="Martin F."/>
            <person name="Rosso M.-N."/>
            <person name="Henrissat B."/>
            <person name="Hibbett D."/>
            <person name="Martinez A.T."/>
            <person name="Grigoriev I.V."/>
        </authorList>
    </citation>
    <scope>NUCLEOTIDE SEQUENCE</scope>
    <source>
        <strain evidence="3">AH 40177</strain>
    </source>
</reference>
<feature type="compositionally biased region" description="Low complexity" evidence="1">
    <location>
        <begin position="149"/>
        <end position="161"/>
    </location>
</feature>
<keyword evidence="2" id="KW-0732">Signal</keyword>
<name>A0A9P5PRL4_9AGAR</name>
<protein>
    <submittedName>
        <fullName evidence="3">Uncharacterized protein</fullName>
    </submittedName>
</protein>
<organism evidence="3 4">
    <name type="scientific">Rhodocollybia butyracea</name>
    <dbReference type="NCBI Taxonomy" id="206335"/>
    <lineage>
        <taxon>Eukaryota</taxon>
        <taxon>Fungi</taxon>
        <taxon>Dikarya</taxon>
        <taxon>Basidiomycota</taxon>
        <taxon>Agaricomycotina</taxon>
        <taxon>Agaricomycetes</taxon>
        <taxon>Agaricomycetidae</taxon>
        <taxon>Agaricales</taxon>
        <taxon>Marasmiineae</taxon>
        <taxon>Omphalotaceae</taxon>
        <taxon>Rhodocollybia</taxon>
    </lineage>
</organism>
<feature type="chain" id="PRO_5040136014" evidence="2">
    <location>
        <begin position="18"/>
        <end position="339"/>
    </location>
</feature>
<comment type="caution">
    <text evidence="3">The sequence shown here is derived from an EMBL/GenBank/DDBJ whole genome shotgun (WGS) entry which is preliminary data.</text>
</comment>
<proteinExistence type="predicted"/>
<sequence length="339" mass="37264">MICAPFLLLALLISVKALPQPFNSVEANSQLERRNNPPVLRPTEDTDSEASVDYSSLPRAPTPPAIIHTPNYRFQEQDSSSPPRSPSLSSESPPPQIPRPPQRSRPSSGAPTSERNRDSFGSNSHPNFHSPSSADTYYSPSQEARPPRRGNGNNPPQGARPSRSGNSDNPPPSGDMPYLRGVTHVHAPGVPPSSGYSYNHPPSEARPYLRGVTHVHVTEVPPAVDIVTILLLQRLGLTSEVLHTFMLQRCPPAVDIVTILLLQRLGLTSEVLHMFMLQRLIVGWKSYRGPGVELHVANSQKLISKCVQSDRCSKSETCKIDPKPEESLGKKACLNYKWH</sequence>
<dbReference type="Proteomes" id="UP000772434">
    <property type="component" value="Unassembled WGS sequence"/>
</dbReference>
<feature type="compositionally biased region" description="Low complexity" evidence="1">
    <location>
        <begin position="122"/>
        <end position="133"/>
    </location>
</feature>
<feature type="compositionally biased region" description="Pro residues" evidence="1">
    <location>
        <begin position="92"/>
        <end position="103"/>
    </location>
</feature>
<keyword evidence="4" id="KW-1185">Reference proteome</keyword>
<dbReference type="EMBL" id="JADNRY010000083">
    <property type="protein sequence ID" value="KAF9066710.1"/>
    <property type="molecule type" value="Genomic_DNA"/>
</dbReference>
<feature type="region of interest" description="Disordered" evidence="1">
    <location>
        <begin position="29"/>
        <end position="199"/>
    </location>
</feature>
<evidence type="ECO:0000313" key="4">
    <source>
        <dbReference type="Proteomes" id="UP000772434"/>
    </source>
</evidence>
<accession>A0A9P5PRL4</accession>